<dbReference type="SUPFAM" id="SSF46785">
    <property type="entry name" value="Winged helix' DNA-binding domain"/>
    <property type="match status" value="1"/>
</dbReference>
<dbReference type="InterPro" id="IPR036390">
    <property type="entry name" value="WH_DNA-bd_sf"/>
</dbReference>
<organism evidence="1 2">
    <name type="scientific">Candidatus Lokiarchaeum ossiferum</name>
    <dbReference type="NCBI Taxonomy" id="2951803"/>
    <lineage>
        <taxon>Archaea</taxon>
        <taxon>Promethearchaeati</taxon>
        <taxon>Promethearchaeota</taxon>
        <taxon>Promethearchaeia</taxon>
        <taxon>Promethearchaeales</taxon>
        <taxon>Promethearchaeaceae</taxon>
        <taxon>Candidatus Lokiarchaeum</taxon>
    </lineage>
</organism>
<evidence type="ECO:0000313" key="1">
    <source>
        <dbReference type="EMBL" id="UYP45847.1"/>
    </source>
</evidence>
<dbReference type="Proteomes" id="UP001208689">
    <property type="component" value="Chromosome"/>
</dbReference>
<keyword evidence="2" id="KW-1185">Reference proteome</keyword>
<accession>A0ABY6HU29</accession>
<protein>
    <submittedName>
        <fullName evidence="1">Uncharacterized protein</fullName>
    </submittedName>
</protein>
<dbReference type="EMBL" id="CP104013">
    <property type="protein sequence ID" value="UYP45847.1"/>
    <property type="molecule type" value="Genomic_DNA"/>
</dbReference>
<evidence type="ECO:0000313" key="2">
    <source>
        <dbReference type="Proteomes" id="UP001208689"/>
    </source>
</evidence>
<gene>
    <name evidence="1" type="ORF">NEF87_002132</name>
</gene>
<proteinExistence type="predicted"/>
<sequence length="219" mass="25505">MVDEPTKKPKFIYDLCQDDKEFLILTYLRHFDSLSSSNILNLFGSPPLISKATLYRKISVLLKKKWIEIDPVKTAEKSGKYYRVTAMIEAVYNQKDQLIEEAKENFERELKIDPKDVMRNFANGFQSLSALNQGLFDLYQLNPLEDAKNSQILLKAQASLIELDVTNENWKDIQAIITEFIQKLEIYGSKQQRKGDHLFNVFFSILPLHKMSMKNFLET</sequence>
<name>A0ABY6HU29_9ARCH</name>
<reference evidence="1" key="1">
    <citation type="submission" date="2022-09" db="EMBL/GenBank/DDBJ databases">
        <title>Actin cytoskeleton and complex cell architecture in an #Asgard archaeon.</title>
        <authorList>
            <person name="Ponce Toledo R.I."/>
            <person name="Schleper C."/>
            <person name="Rodrigues Oliveira T."/>
            <person name="Wollweber F."/>
            <person name="Xu J."/>
            <person name="Rittmann S."/>
            <person name="Klingl A."/>
            <person name="Pilhofer M."/>
        </authorList>
    </citation>
    <scope>NUCLEOTIDE SEQUENCE</scope>
    <source>
        <strain evidence="1">B-35</strain>
    </source>
</reference>